<dbReference type="EMBL" id="CP001941">
    <property type="protein sequence ID" value="ADD08392.1"/>
    <property type="molecule type" value="Genomic_DNA"/>
</dbReference>
<dbReference type="STRING" id="439481.Aboo_0581"/>
<dbReference type="eggNOG" id="arCOG13527">
    <property type="taxonomic scope" value="Archaea"/>
</dbReference>
<accession>B5I9X5</accession>
<dbReference type="HOGENOM" id="CLU_887389_0_0_2"/>
<dbReference type="GeneID" id="8827526"/>
<reference evidence="1" key="1">
    <citation type="submission" date="2010-02" db="EMBL/GenBank/DDBJ databases">
        <title>Complete sequence of Aciduliprofundum boonei T469.</title>
        <authorList>
            <consortium name="US DOE Joint Genome Institute"/>
            <person name="Lucas S."/>
            <person name="Copeland A."/>
            <person name="Lapidus A."/>
            <person name="Cheng J.-F."/>
            <person name="Bruce D."/>
            <person name="Goodwin L."/>
            <person name="Pitluck S."/>
            <person name="Saunders E."/>
            <person name="Detter J.C."/>
            <person name="Han C."/>
            <person name="Tapia R."/>
            <person name="Land M."/>
            <person name="Hauser L."/>
            <person name="Kyrpides N."/>
            <person name="Mikhailova N."/>
            <person name="Flores G."/>
            <person name="Reysenbach A.-L."/>
            <person name="Woyke T."/>
        </authorList>
    </citation>
    <scope>NUCLEOTIDE SEQUENCE</scope>
    <source>
        <strain evidence="1">T469</strain>
    </source>
</reference>
<gene>
    <name evidence="1" type="ordered locus">Aboo_0581</name>
</gene>
<name>B5I9X5_ACIB4</name>
<dbReference type="OrthoDB" id="367063at2157"/>
<dbReference type="RefSeq" id="WP_008082337.1">
    <property type="nucleotide sequence ID" value="NC_013926.1"/>
</dbReference>
<dbReference type="Proteomes" id="UP000001400">
    <property type="component" value="Chromosome"/>
</dbReference>
<proteinExistence type="predicted"/>
<protein>
    <submittedName>
        <fullName evidence="1">Uncharacterized protein</fullName>
    </submittedName>
</protein>
<keyword evidence="2" id="KW-1185">Reference proteome</keyword>
<dbReference type="KEGG" id="abi:Aboo_0581"/>
<dbReference type="AlphaFoldDB" id="B5I9X5"/>
<evidence type="ECO:0000313" key="1">
    <source>
        <dbReference type="EMBL" id="ADD08392.1"/>
    </source>
</evidence>
<sequence>MKRLLSLIAVIFVILSSFTISSHAATPQSPVSIVFDGKNATVRISINNTHYFYLQFSKIYLVGGPQISKLQGLKGESIKNMEVKKISGYSNIMGNYTKITMWKTIEFTHNHGKYRNSKIKITIDFYIADKSYRKGDFNVNRSTIRYDTKIVSSVKDVYILLEEHMSYRDLLSHNSHVFECNHPNNHWTRMNRSLEAKEHRFGQDHKGMIGFGHNKVSLKYMWDYQNDIRTFYKYDGSQLSLYFSFKNTNGSIIQDPYIYLPIPITNSNPVVQGVQNVINYAIDHALSLGIGIIIAAAILFSAPLIRRFRL</sequence>
<organism evidence="1 2">
    <name type="scientific">Aciduliprofundum boonei (strain DSM 19572 / T469)</name>
    <dbReference type="NCBI Taxonomy" id="439481"/>
    <lineage>
        <taxon>Archaea</taxon>
        <taxon>Methanobacteriati</taxon>
        <taxon>Thermoplasmatota</taxon>
        <taxon>DHVE2 group</taxon>
        <taxon>Candidatus Aciduliprofundum</taxon>
    </lineage>
</organism>
<evidence type="ECO:0000313" key="2">
    <source>
        <dbReference type="Proteomes" id="UP000001400"/>
    </source>
</evidence>